<dbReference type="GO" id="GO:0004143">
    <property type="term" value="F:ATP-dependent diacylglycerol kinase activity"/>
    <property type="evidence" value="ECO:0007669"/>
    <property type="project" value="UniProtKB-EC"/>
</dbReference>
<dbReference type="Pfam" id="PF00781">
    <property type="entry name" value="DAGK_cat"/>
    <property type="match status" value="1"/>
</dbReference>
<keyword evidence="5 7" id="KW-0067">ATP-binding</keyword>
<dbReference type="EMBL" id="GL832983">
    <property type="protein sequence ID" value="EGD78566.1"/>
    <property type="molecule type" value="Genomic_DNA"/>
</dbReference>
<sequence length="1091" mass="120022">MSQHARRPGSARPGSRSPQTLQRVVSQRRDEQEEPRVFDVNKQLHEWDPSEIHGRCMGHLWHRSDTSRMFKRGKKTGYQCLACHNTVDDITNHDNKLVSACRPTFTVLSEYPPREKLTVTHHWVKGSYPKGKVCDFCSKQTSVGNPSQADDVDMIDAERRHQARDSTPDLSFTVSQYQSLAAAARRASAPSPHAGSRKDLLVMESLHEDAHESVVDANGNDDDDADDDGDDAEFDEQFNQQYAGVLEKMSEEKRRSFRNSMKRARRLKDRAVNAAVSAVDRTVMTDGSPLQFSIRPQRPSAYPLLVFVNPKSGGNQGIKLMRHFMWHLNPRQVFNIMARDDSGNVIGPKPALSMFGRTPNLRILVCGGDGTIGWVLQSLDELNLSDLHIPVGTIPLGTGNDMARSLKMGGGYEGEPAGKLLNSVINSVSTQLDRWSLTIDDCLDFDEEAYARSSDVPLSRELPLNVCNNYFSFGTDAWAALNFHLARERDPAKFSSRMHNKAYYGIQGAKDIFQHKYKNLHTMVRLWCDDTDYTDVIKRKSLEAIAFLNIYSYGAGTRPWGTKAAVDSFAPPRLDDGKVEVVGFSSALALARGVMHLGHAYRICQCSRARIEVLRPLPVQVDGEPCMLGPCIINFTFKNQATMLCRPKGRFLRDLEEGRTGRCFPEQSAARLAVGDDDDDEDDDDSRTGSPLPEVTTDTAPASKRTSSEDPVLWTGGSSRPGTSSGRRSPINIFRSRSPGADRPTSAGGSRRSKRRPGSPSFKALSFFRPRSPGASLRSGLARAESPTLGRALVEEDSSADNSRVSGDTTMDDDDSALGRGGGLPAGKTERKDHRMDDEDKASAMKPRPTTAPASPSGRRSGRRQESVTSRAAQIEDQVRRTTADTKKPPAHETPVYVVPLSSSSRTRPLRYAGSYDIDPSISLKSARPIISKAINEMQQLFAAADIEDGRKFVEHLRTHQLNINAKDPTGFTVLHYAALNNLTSILLACLDTFGMDPNLADLCGRSPLHYAAQMGNIKACQMLLHHGADIGFRDRASFVPMDLAAAEGHDLAPYLRGDDGAKESPDVTSTAATEAARTSAGSPMQGESYV</sequence>
<feature type="compositionally biased region" description="Basic and acidic residues" evidence="8">
    <location>
        <begin position="877"/>
        <end position="891"/>
    </location>
</feature>
<feature type="compositionally biased region" description="Basic and acidic residues" evidence="8">
    <location>
        <begin position="828"/>
        <end position="843"/>
    </location>
</feature>
<organism evidence="11">
    <name type="scientific">Salpingoeca rosetta (strain ATCC 50818 / BSB-021)</name>
    <dbReference type="NCBI Taxonomy" id="946362"/>
    <lineage>
        <taxon>Eukaryota</taxon>
        <taxon>Choanoflagellata</taxon>
        <taxon>Craspedida</taxon>
        <taxon>Salpingoecidae</taxon>
        <taxon>Salpingoeca</taxon>
    </lineage>
</organism>
<dbReference type="eggNOG" id="KOG0507">
    <property type="taxonomic scope" value="Eukaryota"/>
</dbReference>
<dbReference type="RefSeq" id="XP_004989515.1">
    <property type="nucleotide sequence ID" value="XM_004989458.1"/>
</dbReference>
<evidence type="ECO:0000256" key="7">
    <source>
        <dbReference type="RuleBase" id="RU361128"/>
    </source>
</evidence>
<dbReference type="InterPro" id="IPR016064">
    <property type="entry name" value="NAD/diacylglycerol_kinase_sf"/>
</dbReference>
<feature type="compositionally biased region" description="Acidic residues" evidence="8">
    <location>
        <begin position="675"/>
        <end position="685"/>
    </location>
</feature>
<dbReference type="InterPro" id="IPR017438">
    <property type="entry name" value="ATP-NAD_kinase_N"/>
</dbReference>
<dbReference type="Pfam" id="PF00609">
    <property type="entry name" value="DAGK_acc"/>
    <property type="match status" value="1"/>
</dbReference>
<dbReference type="STRING" id="946362.F2UN67"/>
<dbReference type="FunFam" id="2.60.200.40:FF:000012">
    <property type="entry name" value="Diacylglycerol kinase"/>
    <property type="match status" value="1"/>
</dbReference>
<feature type="compositionally biased region" description="Low complexity" evidence="8">
    <location>
        <begin position="715"/>
        <end position="730"/>
    </location>
</feature>
<feature type="repeat" description="ANK" evidence="6">
    <location>
        <begin position="1004"/>
        <end position="1036"/>
    </location>
</feature>
<dbReference type="PROSITE" id="PS50297">
    <property type="entry name" value="ANK_REP_REGION"/>
    <property type="match status" value="1"/>
</dbReference>
<reference evidence="10" key="1">
    <citation type="submission" date="2009-08" db="EMBL/GenBank/DDBJ databases">
        <title>Annotation of Salpingoeca rosetta.</title>
        <authorList>
            <consortium name="The Broad Institute Genome Sequencing Platform"/>
            <person name="Russ C."/>
            <person name="Cuomo C."/>
            <person name="Burger G."/>
            <person name="Gray M.W."/>
            <person name="Holland P.W.H."/>
            <person name="King N."/>
            <person name="Lang F.B.F."/>
            <person name="Roger A.J."/>
            <person name="Ruiz-Trillo I."/>
            <person name="Young S.K."/>
            <person name="Zeng Q."/>
            <person name="Gargeya S."/>
            <person name="Alvarado L."/>
            <person name="Berlin A."/>
            <person name="Chapman S.B."/>
            <person name="Chen Z."/>
            <person name="Freedman E."/>
            <person name="Gellesch M."/>
            <person name="Goldberg J."/>
            <person name="Griggs A."/>
            <person name="Gujja S."/>
            <person name="Heilman E."/>
            <person name="Heiman D."/>
            <person name="Howarth C."/>
            <person name="Mehta T."/>
            <person name="Neiman D."/>
            <person name="Pearson M."/>
            <person name="Roberts A."/>
            <person name="Saif S."/>
            <person name="Shea T."/>
            <person name="Shenoy N."/>
            <person name="Sisk P."/>
            <person name="Stolte C."/>
            <person name="Sykes S."/>
            <person name="White J."/>
            <person name="Yandava C."/>
            <person name="Haas B."/>
            <person name="Nusbaum C."/>
            <person name="Birren B."/>
        </authorList>
    </citation>
    <scope>NUCLEOTIDE SEQUENCE [LARGE SCALE GENOMIC DNA]</scope>
    <source>
        <strain evidence="10">ATCC 50818</strain>
    </source>
</reference>
<dbReference type="Gene3D" id="2.60.200.40">
    <property type="match status" value="1"/>
</dbReference>
<dbReference type="InParanoid" id="F2UN67"/>
<feature type="region of interest" description="Disordered" evidence="8">
    <location>
        <begin position="1055"/>
        <end position="1091"/>
    </location>
</feature>
<dbReference type="Pfam" id="PF12796">
    <property type="entry name" value="Ank_2"/>
    <property type="match status" value="1"/>
</dbReference>
<feature type="compositionally biased region" description="Basic and acidic residues" evidence="8">
    <location>
        <begin position="1057"/>
        <end position="1066"/>
    </location>
</feature>
<dbReference type="PANTHER" id="PTHR11255:SF80">
    <property type="entry name" value="EYE-SPECIFIC DIACYLGLYCEROL KINASE"/>
    <property type="match status" value="1"/>
</dbReference>
<dbReference type="GO" id="GO:0005886">
    <property type="term" value="C:plasma membrane"/>
    <property type="evidence" value="ECO:0007669"/>
    <property type="project" value="TreeGrafter"/>
</dbReference>
<protein>
    <recommendedName>
        <fullName evidence="7">Diacylglycerol kinase</fullName>
        <shortName evidence="7">DAG kinase</shortName>
        <ecNumber evidence="7">2.7.1.107</ecNumber>
    </recommendedName>
</protein>
<keyword evidence="2 7" id="KW-0808">Transferase</keyword>
<dbReference type="eggNOG" id="KOG0782">
    <property type="taxonomic scope" value="Eukaryota"/>
</dbReference>
<evidence type="ECO:0000256" key="2">
    <source>
        <dbReference type="ARBA" id="ARBA00022679"/>
    </source>
</evidence>
<dbReference type="GO" id="GO:0007200">
    <property type="term" value="P:phospholipase C-activating G protein-coupled receptor signaling pathway"/>
    <property type="evidence" value="ECO:0007669"/>
    <property type="project" value="InterPro"/>
</dbReference>
<keyword evidence="4 7" id="KW-0418">Kinase</keyword>
<evidence type="ECO:0000256" key="6">
    <source>
        <dbReference type="PROSITE-ProRule" id="PRU00023"/>
    </source>
</evidence>
<evidence type="ECO:0000313" key="10">
    <source>
        <dbReference type="EMBL" id="EGD78566.1"/>
    </source>
</evidence>
<keyword evidence="11" id="KW-1185">Reference proteome</keyword>
<dbReference type="PROSITE" id="PS50088">
    <property type="entry name" value="ANK_REPEAT"/>
    <property type="match status" value="1"/>
</dbReference>
<evidence type="ECO:0000313" key="11">
    <source>
        <dbReference type="Proteomes" id="UP000007799"/>
    </source>
</evidence>
<feature type="region of interest" description="Disordered" evidence="8">
    <location>
        <begin position="1"/>
        <end position="36"/>
    </location>
</feature>
<dbReference type="KEGG" id="sre:PTSG_09259"/>
<evidence type="ECO:0000256" key="8">
    <source>
        <dbReference type="SAM" id="MobiDB-lite"/>
    </source>
</evidence>
<dbReference type="EC" id="2.7.1.107" evidence="7"/>
<dbReference type="GO" id="GO:0005524">
    <property type="term" value="F:ATP binding"/>
    <property type="evidence" value="ECO:0007669"/>
    <property type="project" value="UniProtKB-KW"/>
</dbReference>
<evidence type="ECO:0000256" key="4">
    <source>
        <dbReference type="ARBA" id="ARBA00022777"/>
    </source>
</evidence>
<accession>F2UN67</accession>
<comment type="similarity">
    <text evidence="1 7">Belongs to the eukaryotic diacylglycerol kinase family.</text>
</comment>
<evidence type="ECO:0000259" key="9">
    <source>
        <dbReference type="PROSITE" id="PS50146"/>
    </source>
</evidence>
<feature type="compositionally biased region" description="Basic and acidic residues" evidence="8">
    <location>
        <begin position="27"/>
        <end position="36"/>
    </location>
</feature>
<dbReference type="InterPro" id="IPR000756">
    <property type="entry name" value="Diacylglycerol_kin_accessory"/>
</dbReference>
<dbReference type="SMART" id="SM00046">
    <property type="entry name" value="DAGKc"/>
    <property type="match status" value="1"/>
</dbReference>
<dbReference type="PROSITE" id="PS50146">
    <property type="entry name" value="DAGK"/>
    <property type="match status" value="1"/>
</dbReference>
<dbReference type="SMART" id="SM00248">
    <property type="entry name" value="ANK"/>
    <property type="match status" value="2"/>
</dbReference>
<dbReference type="InterPro" id="IPR036770">
    <property type="entry name" value="Ankyrin_rpt-contain_sf"/>
</dbReference>
<comment type="catalytic activity">
    <reaction evidence="7">
        <text>a 1,2-diacyl-sn-glycerol + ATP = a 1,2-diacyl-sn-glycero-3-phosphate + ADP + H(+)</text>
        <dbReference type="Rhea" id="RHEA:10272"/>
        <dbReference type="ChEBI" id="CHEBI:15378"/>
        <dbReference type="ChEBI" id="CHEBI:17815"/>
        <dbReference type="ChEBI" id="CHEBI:30616"/>
        <dbReference type="ChEBI" id="CHEBI:58608"/>
        <dbReference type="ChEBI" id="CHEBI:456216"/>
        <dbReference type="EC" id="2.7.1.107"/>
    </reaction>
</comment>
<dbReference type="InterPro" id="IPR037607">
    <property type="entry name" value="DGK"/>
</dbReference>
<feature type="compositionally biased region" description="Polar residues" evidence="8">
    <location>
        <begin position="800"/>
        <end position="809"/>
    </location>
</feature>
<dbReference type="SUPFAM" id="SSF48403">
    <property type="entry name" value="Ankyrin repeat"/>
    <property type="match status" value="1"/>
</dbReference>
<dbReference type="InterPro" id="IPR001206">
    <property type="entry name" value="Diacylglycerol_kinase_cat_dom"/>
</dbReference>
<feature type="compositionally biased region" description="Acidic residues" evidence="8">
    <location>
        <begin position="219"/>
        <end position="232"/>
    </location>
</feature>
<dbReference type="OrthoDB" id="242257at2759"/>
<dbReference type="CDD" id="cd20805">
    <property type="entry name" value="C1_DGK_rpt2"/>
    <property type="match status" value="1"/>
</dbReference>
<dbReference type="AlphaFoldDB" id="F2UN67"/>
<dbReference type="SMART" id="SM00045">
    <property type="entry name" value="DAGKa"/>
    <property type="match status" value="1"/>
</dbReference>
<dbReference type="Gene3D" id="1.25.40.20">
    <property type="entry name" value="Ankyrin repeat-containing domain"/>
    <property type="match status" value="1"/>
</dbReference>
<proteinExistence type="inferred from homology"/>
<keyword evidence="3 7" id="KW-0547">Nucleotide-binding</keyword>
<dbReference type="Gene3D" id="3.40.50.10330">
    <property type="entry name" value="Probable inorganic polyphosphate/atp-NAD kinase, domain 1"/>
    <property type="match status" value="1"/>
</dbReference>
<dbReference type="SUPFAM" id="SSF111331">
    <property type="entry name" value="NAD kinase/diacylglycerol kinase-like"/>
    <property type="match status" value="1"/>
</dbReference>
<feature type="region of interest" description="Disordered" evidence="8">
    <location>
        <begin position="212"/>
        <end position="232"/>
    </location>
</feature>
<evidence type="ECO:0000256" key="3">
    <source>
        <dbReference type="ARBA" id="ARBA00022741"/>
    </source>
</evidence>
<evidence type="ECO:0000256" key="5">
    <source>
        <dbReference type="ARBA" id="ARBA00022840"/>
    </source>
</evidence>
<dbReference type="InterPro" id="IPR002110">
    <property type="entry name" value="Ankyrin_rpt"/>
</dbReference>
<gene>
    <name evidence="10" type="ORF">PTSG_09259</name>
</gene>
<keyword evidence="6" id="KW-0040">ANK repeat</keyword>
<dbReference type="PANTHER" id="PTHR11255">
    <property type="entry name" value="DIACYLGLYCEROL KINASE"/>
    <property type="match status" value="1"/>
</dbReference>
<evidence type="ECO:0000256" key="1">
    <source>
        <dbReference type="ARBA" id="ARBA00009280"/>
    </source>
</evidence>
<name>F2UN67_SALR5</name>
<feature type="region of interest" description="Disordered" evidence="8">
    <location>
        <begin position="666"/>
        <end position="894"/>
    </location>
</feature>
<feature type="domain" description="DAGKc" evidence="9">
    <location>
        <begin position="299"/>
        <end position="441"/>
    </location>
</feature>
<dbReference type="Proteomes" id="UP000007799">
    <property type="component" value="Unassembled WGS sequence"/>
</dbReference>
<feature type="compositionally biased region" description="Low complexity" evidence="8">
    <location>
        <begin position="1069"/>
        <end position="1083"/>
    </location>
</feature>
<dbReference type="GeneID" id="16070064"/>